<evidence type="ECO:0000313" key="2">
    <source>
        <dbReference type="Proteomes" id="UP000515465"/>
    </source>
</evidence>
<evidence type="ECO:0000313" key="1">
    <source>
        <dbReference type="EMBL" id="QND60417.1"/>
    </source>
</evidence>
<gene>
    <name evidence="1" type="ORF">HB778_30615</name>
</gene>
<reference evidence="2" key="1">
    <citation type="journal article" date="2020" name="Mol. Plant Microbe">
        <title>Rhizobial microsymbionts of the narrowly endemic Oxytropis species growing in Kamchatka are characterized by significant genetic diversity and possess a set of genes that are associated with T3SS and T6SS secretion systems and can affect the development of symbiosis.</title>
        <authorList>
            <person name="Safronova V."/>
            <person name="Guro P."/>
            <person name="Sazanova A."/>
            <person name="Kuznetsova I."/>
            <person name="Belimov A."/>
            <person name="Yakubov V."/>
            <person name="Chirak E."/>
            <person name="Afonin A."/>
            <person name="Gogolev Y."/>
            <person name="Andronov E."/>
            <person name="Tikhonovich I."/>
        </authorList>
    </citation>
    <scope>NUCLEOTIDE SEQUENCE [LARGE SCALE GENOMIC DNA]</scope>
    <source>
        <strain evidence="2">583</strain>
    </source>
</reference>
<accession>A0A7G6T0Y5</accession>
<dbReference type="EMBL" id="CP050296">
    <property type="protein sequence ID" value="QND60417.1"/>
    <property type="molecule type" value="Genomic_DNA"/>
</dbReference>
<proteinExistence type="predicted"/>
<name>A0A7G6T0Y5_9HYPH</name>
<dbReference type="Proteomes" id="UP000515465">
    <property type="component" value="Chromosome"/>
</dbReference>
<protein>
    <submittedName>
        <fullName evidence="1">J domain-containing protein</fullName>
    </submittedName>
</protein>
<organism evidence="1 2">
    <name type="scientific">Mesorhizobium huakuii</name>
    <dbReference type="NCBI Taxonomy" id="28104"/>
    <lineage>
        <taxon>Bacteria</taxon>
        <taxon>Pseudomonadati</taxon>
        <taxon>Pseudomonadota</taxon>
        <taxon>Alphaproteobacteria</taxon>
        <taxon>Hyphomicrobiales</taxon>
        <taxon>Phyllobacteriaceae</taxon>
        <taxon>Mesorhizobium</taxon>
    </lineage>
</organism>
<dbReference type="AlphaFoldDB" id="A0A7G6T0Y5"/>
<sequence length="186" mass="20627">MTAQFPLTWPDLIPRTTVREAGRFKATLPASITNVETSLKRFGADSGKAVKNLVISSNYTLTERKPKDSGVAVWFVWDDLQVCIPIDRYTSIEGNLQAIHHVVEARRVEIRHGTLALVRASFRGLLALAPPAGSSWREIFGFTAGDHVVALNINTRYRQLAKTCGSEVALQELNVARDRALKETVQ</sequence>